<dbReference type="Pfam" id="PF01073">
    <property type="entry name" value="3Beta_HSD"/>
    <property type="match status" value="1"/>
</dbReference>
<keyword evidence="4" id="KW-1185">Reference proteome</keyword>
<dbReference type="eggNOG" id="KOG2865">
    <property type="taxonomic scope" value="Eukaryota"/>
</dbReference>
<dbReference type="EMBL" id="AP006485">
    <property type="protein sequence ID" value="BAM79025.1"/>
    <property type="molecule type" value="Genomic_DNA"/>
</dbReference>
<dbReference type="OrthoDB" id="275457at2759"/>
<dbReference type="PANTHER" id="PTHR12126">
    <property type="entry name" value="NADH-UBIQUINONE OXIDOREDUCTASE 39 KDA SUBUNIT-RELATED"/>
    <property type="match status" value="1"/>
</dbReference>
<dbReference type="InterPro" id="IPR002225">
    <property type="entry name" value="3Beta_OHSteriod_DH/Estase"/>
</dbReference>
<dbReference type="InterPro" id="IPR036291">
    <property type="entry name" value="NAD(P)-bd_dom_sf"/>
</dbReference>
<protein>
    <submittedName>
        <fullName evidence="3">NADH dehydrogenase I alpha subcomplex 9</fullName>
    </submittedName>
</protein>
<dbReference type="GeneID" id="16992517"/>
<gene>
    <name evidence="3" type="ORF">CYME_CMC091C</name>
</gene>
<sequence length="362" mass="40332">MASRLTDIAVFGGGGFIGRHLLRALLRLAPETSPEALRIRVICRNAVKVRVQLAVDSDQRLQQAVRSSQITFVTADVTQEEQVLQALRPLPQSVANLVGLLYETPPERTFEKVHVKAAENISKAFKLNEQAEHTASSELERPIMTQVSAIGADFTAVHSAYARSKGLAEQALLSHLGKQVLIIRPSIVFGPGDQFFTRFRDMARFSPALPLIGTGDTRFQPVYVEDLALALARSILPAERKKYVAMESSAESSMDSEHEQIFELGGRDILTFRELMARMLSVMQMRRLLVPIPLSVANIQAQASELLHRMVPSIPPMLTRDQIALLQRDNVVHTGYRTFRDLGIDQPRGVDAETLTYLAERR</sequence>
<dbReference type="STRING" id="280699.M1V3Y8"/>
<organism evidence="3 4">
    <name type="scientific">Cyanidioschyzon merolae (strain NIES-3377 / 10D)</name>
    <name type="common">Unicellular red alga</name>
    <dbReference type="NCBI Taxonomy" id="280699"/>
    <lineage>
        <taxon>Eukaryota</taxon>
        <taxon>Rhodophyta</taxon>
        <taxon>Bangiophyceae</taxon>
        <taxon>Cyanidiales</taxon>
        <taxon>Cyanidiaceae</taxon>
        <taxon>Cyanidioschyzon</taxon>
    </lineage>
</organism>
<feature type="domain" description="3-beta hydroxysteroid dehydrogenase/isomerase" evidence="2">
    <location>
        <begin position="9"/>
        <end position="230"/>
    </location>
</feature>
<evidence type="ECO:0000313" key="4">
    <source>
        <dbReference type="Proteomes" id="UP000007014"/>
    </source>
</evidence>
<accession>M1V3Y8</accession>
<evidence type="ECO:0000256" key="1">
    <source>
        <dbReference type="RuleBase" id="RU004475"/>
    </source>
</evidence>
<dbReference type="GO" id="GO:0044877">
    <property type="term" value="F:protein-containing complex binding"/>
    <property type="evidence" value="ECO:0007669"/>
    <property type="project" value="TreeGrafter"/>
</dbReference>
<evidence type="ECO:0000259" key="2">
    <source>
        <dbReference type="Pfam" id="PF01073"/>
    </source>
</evidence>
<reference evidence="3 4" key="1">
    <citation type="journal article" date="2004" name="Nature">
        <title>Genome sequence of the ultrasmall unicellular red alga Cyanidioschyzon merolae 10D.</title>
        <authorList>
            <person name="Matsuzaki M."/>
            <person name="Misumi O."/>
            <person name="Shin-i T."/>
            <person name="Maruyama S."/>
            <person name="Takahara M."/>
            <person name="Miyagishima S."/>
            <person name="Mori T."/>
            <person name="Nishida K."/>
            <person name="Yagisawa F."/>
            <person name="Nishida K."/>
            <person name="Yoshida Y."/>
            <person name="Nishimura Y."/>
            <person name="Nakao S."/>
            <person name="Kobayashi T."/>
            <person name="Momoyama Y."/>
            <person name="Higashiyama T."/>
            <person name="Minoda A."/>
            <person name="Sano M."/>
            <person name="Nomoto H."/>
            <person name="Oishi K."/>
            <person name="Hayashi H."/>
            <person name="Ohta F."/>
            <person name="Nishizaka S."/>
            <person name="Haga S."/>
            <person name="Miura S."/>
            <person name="Morishita T."/>
            <person name="Kabeya Y."/>
            <person name="Terasawa K."/>
            <person name="Suzuki Y."/>
            <person name="Ishii Y."/>
            <person name="Asakawa S."/>
            <person name="Takano H."/>
            <person name="Ohta N."/>
            <person name="Kuroiwa H."/>
            <person name="Tanaka K."/>
            <person name="Shimizu N."/>
            <person name="Sugano S."/>
            <person name="Sato N."/>
            <person name="Nozaki H."/>
            <person name="Ogasawara N."/>
            <person name="Kohara Y."/>
            <person name="Kuroiwa T."/>
        </authorList>
    </citation>
    <scope>NUCLEOTIDE SEQUENCE [LARGE SCALE GENOMIC DNA]</scope>
    <source>
        <strain evidence="3 4">10D</strain>
    </source>
</reference>
<dbReference type="GO" id="GO:0006694">
    <property type="term" value="P:steroid biosynthetic process"/>
    <property type="evidence" value="ECO:0007669"/>
    <property type="project" value="InterPro"/>
</dbReference>
<dbReference type="InterPro" id="IPR051207">
    <property type="entry name" value="ComplexI_NDUFA9_subunit"/>
</dbReference>
<dbReference type="Gene3D" id="3.40.50.720">
    <property type="entry name" value="NAD(P)-binding Rossmann-like Domain"/>
    <property type="match status" value="1"/>
</dbReference>
<name>M1V3Y8_CYAM1</name>
<dbReference type="KEGG" id="cme:CYME_CMC091C"/>
<dbReference type="Proteomes" id="UP000007014">
    <property type="component" value="Chromosome 3"/>
</dbReference>
<evidence type="ECO:0000313" key="3">
    <source>
        <dbReference type="EMBL" id="BAM79025.1"/>
    </source>
</evidence>
<keyword evidence="1" id="KW-0560">Oxidoreductase</keyword>
<dbReference type="GO" id="GO:0016616">
    <property type="term" value="F:oxidoreductase activity, acting on the CH-OH group of donors, NAD or NADP as acceptor"/>
    <property type="evidence" value="ECO:0007669"/>
    <property type="project" value="InterPro"/>
</dbReference>
<reference evidence="3 4" key="2">
    <citation type="journal article" date="2007" name="BMC Biol.">
        <title>A 100%-complete sequence reveals unusually simple genomic features in the hot-spring red alga Cyanidioschyzon merolae.</title>
        <authorList>
            <person name="Nozaki H."/>
            <person name="Takano H."/>
            <person name="Misumi O."/>
            <person name="Terasawa K."/>
            <person name="Matsuzaki M."/>
            <person name="Maruyama S."/>
            <person name="Nishida K."/>
            <person name="Yagisawa F."/>
            <person name="Yoshida Y."/>
            <person name="Fujiwara T."/>
            <person name="Takio S."/>
            <person name="Tamura K."/>
            <person name="Chung S.J."/>
            <person name="Nakamura S."/>
            <person name="Kuroiwa H."/>
            <person name="Tanaka K."/>
            <person name="Sato N."/>
            <person name="Kuroiwa T."/>
        </authorList>
    </citation>
    <scope>NUCLEOTIDE SEQUENCE [LARGE SCALE GENOMIC DNA]</scope>
    <source>
        <strain evidence="3 4">10D</strain>
    </source>
</reference>
<proteinExistence type="inferred from homology"/>
<dbReference type="AlphaFoldDB" id="M1V3Y8"/>
<comment type="similarity">
    <text evidence="1">Belongs to the 3-beta-HSD family.</text>
</comment>
<dbReference type="RefSeq" id="XP_005535311.1">
    <property type="nucleotide sequence ID" value="XM_005535254.1"/>
</dbReference>
<dbReference type="PANTHER" id="PTHR12126:SF11">
    <property type="entry name" value="NADH DEHYDROGENASE [UBIQUINONE] 1 ALPHA SUBCOMPLEX SUBUNIT 9, MITOCHONDRIAL"/>
    <property type="match status" value="1"/>
</dbReference>
<dbReference type="SUPFAM" id="SSF51735">
    <property type="entry name" value="NAD(P)-binding Rossmann-fold domains"/>
    <property type="match status" value="1"/>
</dbReference>